<dbReference type="EMBL" id="JACOPH010000016">
    <property type="protein sequence ID" value="MBC5715245.1"/>
    <property type="molecule type" value="Genomic_DNA"/>
</dbReference>
<reference evidence="1" key="1">
    <citation type="submission" date="2020-08" db="EMBL/GenBank/DDBJ databases">
        <title>Genome public.</title>
        <authorList>
            <person name="Liu C."/>
            <person name="Sun Q."/>
        </authorList>
    </citation>
    <scope>NUCLEOTIDE SEQUENCE</scope>
    <source>
        <strain evidence="1">BX1005</strain>
    </source>
</reference>
<evidence type="ECO:0000313" key="2">
    <source>
        <dbReference type="Proteomes" id="UP000606720"/>
    </source>
</evidence>
<protein>
    <submittedName>
        <fullName evidence="1">Uncharacterized protein</fullName>
    </submittedName>
</protein>
<accession>A0A923LRZ7</accession>
<comment type="caution">
    <text evidence="1">The sequence shown here is derived from an EMBL/GenBank/DDBJ whole genome shotgun (WGS) entry which is preliminary data.</text>
</comment>
<proteinExistence type="predicted"/>
<dbReference type="Pfam" id="PF20330">
    <property type="entry name" value="DUF6625"/>
    <property type="match status" value="1"/>
</dbReference>
<evidence type="ECO:0000313" key="1">
    <source>
        <dbReference type="EMBL" id="MBC5715245.1"/>
    </source>
</evidence>
<dbReference type="AlphaFoldDB" id="A0A923LRZ7"/>
<dbReference type="Proteomes" id="UP000606720">
    <property type="component" value="Unassembled WGS sequence"/>
</dbReference>
<dbReference type="InterPro" id="IPR046733">
    <property type="entry name" value="DUF6625"/>
</dbReference>
<organism evidence="1 2">
    <name type="scientific">Roseburia zhanii</name>
    <dbReference type="NCBI Taxonomy" id="2763064"/>
    <lineage>
        <taxon>Bacteria</taxon>
        <taxon>Bacillati</taxon>
        <taxon>Bacillota</taxon>
        <taxon>Clostridia</taxon>
        <taxon>Lachnospirales</taxon>
        <taxon>Lachnospiraceae</taxon>
        <taxon>Roseburia</taxon>
    </lineage>
</organism>
<gene>
    <name evidence="1" type="ORF">H8S17_13720</name>
</gene>
<name>A0A923LRZ7_9FIRM</name>
<dbReference type="RefSeq" id="WP_186867657.1">
    <property type="nucleotide sequence ID" value="NZ_JACOPH010000016.1"/>
</dbReference>
<sequence length="316" mass="38511">MKRALIIACYIGKLPESINMWIKSCAYNKDYDFMLVTDDKLYDDIPENITVLSQSLDDLKKRFQKCFDFNISLEKPYKLCDFKPLYGIAFEEYVREYEFWGHCDVDMVFGNISSFYTNEIFDKYDRIGTYGHLILYRNNYEINNLYKKKGTPFSYKKVFTSKYNYGFDEQYGYNILCRKYEIKWYDCGHKYCLDKKRTLPYSFAETDNYEHQAVVFKNGKIYHVYDDGRDVIYKEKIYYHFTGTKYNLKKLSDEIVFEYNECRNLNDDIRLYLSKRSVKCDRGLSLLVRINAFWRRSLYQKYIFIKQKIYYYVLWR</sequence>
<keyword evidence="2" id="KW-1185">Reference proteome</keyword>